<gene>
    <name evidence="3" type="ORF">AMPC_39090</name>
</gene>
<organism evidence="3 4">
    <name type="scientific">Anaeromyxobacter paludicola</name>
    <dbReference type="NCBI Taxonomy" id="2918171"/>
    <lineage>
        <taxon>Bacteria</taxon>
        <taxon>Pseudomonadati</taxon>
        <taxon>Myxococcota</taxon>
        <taxon>Myxococcia</taxon>
        <taxon>Myxococcales</taxon>
        <taxon>Cystobacterineae</taxon>
        <taxon>Anaeromyxobacteraceae</taxon>
        <taxon>Anaeromyxobacter</taxon>
    </lineage>
</organism>
<feature type="compositionally biased region" description="Basic and acidic residues" evidence="1">
    <location>
        <begin position="47"/>
        <end position="67"/>
    </location>
</feature>
<evidence type="ECO:0000313" key="4">
    <source>
        <dbReference type="Proteomes" id="UP001162734"/>
    </source>
</evidence>
<proteinExistence type="predicted"/>
<feature type="chain" id="PRO_5047354887" evidence="2">
    <location>
        <begin position="25"/>
        <end position="89"/>
    </location>
</feature>
<dbReference type="EMBL" id="AP025592">
    <property type="protein sequence ID" value="BDG10796.1"/>
    <property type="molecule type" value="Genomic_DNA"/>
</dbReference>
<keyword evidence="2" id="KW-0732">Signal</keyword>
<reference evidence="4" key="1">
    <citation type="journal article" date="2022" name="Int. J. Syst. Evol. Microbiol.">
        <title>Anaeromyxobacter oryzae sp. nov., Anaeromyxobacter diazotrophicus sp. nov. and Anaeromyxobacter paludicola sp. nov., isolated from paddy soils.</title>
        <authorList>
            <person name="Itoh H."/>
            <person name="Xu Z."/>
            <person name="Mise K."/>
            <person name="Masuda Y."/>
            <person name="Ushijima N."/>
            <person name="Hayakawa C."/>
            <person name="Shiratori Y."/>
            <person name="Senoo K."/>
        </authorList>
    </citation>
    <scope>NUCLEOTIDE SEQUENCE [LARGE SCALE GENOMIC DNA]</scope>
    <source>
        <strain evidence="4">Red630</strain>
    </source>
</reference>
<feature type="region of interest" description="Disordered" evidence="1">
    <location>
        <begin position="24"/>
        <end position="89"/>
    </location>
</feature>
<evidence type="ECO:0000256" key="1">
    <source>
        <dbReference type="SAM" id="MobiDB-lite"/>
    </source>
</evidence>
<sequence length="89" mass="9803">MNHKRLVRSLCLLLGLSLALPAAGGDLKDSADQAEHDTRKAVRQHKPGGEDLGDRVEDAKDSAASHRDKARKKGRKGKSKLRKDIHSER</sequence>
<feature type="compositionally biased region" description="Basic and acidic residues" evidence="1">
    <location>
        <begin position="26"/>
        <end position="40"/>
    </location>
</feature>
<dbReference type="Proteomes" id="UP001162734">
    <property type="component" value="Chromosome"/>
</dbReference>
<keyword evidence="4" id="KW-1185">Reference proteome</keyword>
<feature type="signal peptide" evidence="2">
    <location>
        <begin position="1"/>
        <end position="24"/>
    </location>
</feature>
<accession>A0ABM7XFZ3</accession>
<evidence type="ECO:0000256" key="2">
    <source>
        <dbReference type="SAM" id="SignalP"/>
    </source>
</evidence>
<feature type="compositionally biased region" description="Basic residues" evidence="1">
    <location>
        <begin position="68"/>
        <end position="81"/>
    </location>
</feature>
<evidence type="ECO:0000313" key="3">
    <source>
        <dbReference type="EMBL" id="BDG10796.1"/>
    </source>
</evidence>
<protein>
    <submittedName>
        <fullName evidence="3">Uncharacterized protein</fullName>
    </submittedName>
</protein>
<name>A0ABM7XFZ3_9BACT</name>
<dbReference type="RefSeq" id="WP_248343355.1">
    <property type="nucleotide sequence ID" value="NZ_AP025592.1"/>
</dbReference>